<dbReference type="InterPro" id="IPR045000">
    <property type="entry name" value="TR"/>
</dbReference>
<gene>
    <name evidence="5" type="primary">LOC100823396</name>
    <name evidence="4" type="ORF">BRADI_4g11380v3</name>
</gene>
<dbReference type="EMBL" id="CM000883">
    <property type="protein sequence ID" value="KQJ87473.1"/>
    <property type="molecule type" value="Genomic_DNA"/>
</dbReference>
<dbReference type="InterPro" id="IPR036291">
    <property type="entry name" value="NAD(P)-bd_dom_sf"/>
</dbReference>
<dbReference type="PANTHER" id="PTHR42898">
    <property type="entry name" value="TROPINONE REDUCTASE"/>
    <property type="match status" value="1"/>
</dbReference>
<dbReference type="InterPro" id="IPR020904">
    <property type="entry name" value="Sc_DH/Rdtase_CS"/>
</dbReference>
<dbReference type="PRINTS" id="PR00080">
    <property type="entry name" value="SDRFAMILY"/>
</dbReference>
<keyword evidence="6" id="KW-1185">Reference proteome</keyword>
<sequence>MVAGGGGGLSREGRWSLAGAAALVTGGSKGIGHAIVEELAGFGARVHTCSRNAAELEECRRRWEEKGLAVTVSVCDVSIRAEREKLMETVKNFQGKLDILVNNAGQLLFNAPTDWTSEEYSHLMATNLESSFHLSQLAHPLLLCSPIAGGASVVNISSIGGLVGFPGIAVYAVTKGAMNQLTRSLATEWAHDKIRVNAIAPGMVTSEMTRNIEPEVLEEEHSRILMGRSGEPVEVAAAVSFLCMPVASFITGQVIVVDGGRTIY</sequence>
<dbReference type="RefSeq" id="XP_003575742.1">
    <property type="nucleotide sequence ID" value="XM_003575694.3"/>
</dbReference>
<dbReference type="AlphaFoldDB" id="I1IJR1"/>
<evidence type="ECO:0000256" key="1">
    <source>
        <dbReference type="ARBA" id="ARBA00022857"/>
    </source>
</evidence>
<keyword evidence="1" id="KW-0521">NADP</keyword>
<reference evidence="4 5" key="1">
    <citation type="journal article" date="2010" name="Nature">
        <title>Genome sequencing and analysis of the model grass Brachypodium distachyon.</title>
        <authorList>
            <consortium name="International Brachypodium Initiative"/>
        </authorList>
    </citation>
    <scope>NUCLEOTIDE SEQUENCE [LARGE SCALE GENOMIC DNA]</scope>
    <source>
        <strain evidence="4">Bd21</strain>
        <strain evidence="5">cv. Bd21</strain>
    </source>
</reference>
<dbReference type="OrthoDB" id="417891at2759"/>
<dbReference type="PRINTS" id="PR00081">
    <property type="entry name" value="GDHRDH"/>
</dbReference>
<proteinExistence type="predicted"/>
<reference evidence="4" key="2">
    <citation type="submission" date="2017-06" db="EMBL/GenBank/DDBJ databases">
        <title>WGS assembly of Brachypodium distachyon.</title>
        <authorList>
            <consortium name="The International Brachypodium Initiative"/>
            <person name="Lucas S."/>
            <person name="Harmon-Smith M."/>
            <person name="Lail K."/>
            <person name="Tice H."/>
            <person name="Grimwood J."/>
            <person name="Bruce D."/>
            <person name="Barry K."/>
            <person name="Shu S."/>
            <person name="Lindquist E."/>
            <person name="Wang M."/>
            <person name="Pitluck S."/>
            <person name="Vogel J.P."/>
            <person name="Garvin D.F."/>
            <person name="Mockler T.C."/>
            <person name="Schmutz J."/>
            <person name="Rokhsar D."/>
            <person name="Bevan M.W."/>
        </authorList>
    </citation>
    <scope>NUCLEOTIDE SEQUENCE</scope>
    <source>
        <strain evidence="4">Bd21</strain>
    </source>
</reference>
<feature type="domain" description="Ketoreductase" evidence="3">
    <location>
        <begin position="20"/>
        <end position="202"/>
    </location>
</feature>
<dbReference type="SMART" id="SM00822">
    <property type="entry name" value="PKS_KR"/>
    <property type="match status" value="1"/>
</dbReference>
<dbReference type="KEGG" id="bdi:100823396"/>
<keyword evidence="2" id="KW-0560">Oxidoreductase</keyword>
<dbReference type="Gene3D" id="3.40.50.720">
    <property type="entry name" value="NAD(P)-binding Rossmann-like Domain"/>
    <property type="match status" value="1"/>
</dbReference>
<evidence type="ECO:0000256" key="2">
    <source>
        <dbReference type="ARBA" id="ARBA00023002"/>
    </source>
</evidence>
<dbReference type="PROSITE" id="PS00061">
    <property type="entry name" value="ADH_SHORT"/>
    <property type="match status" value="1"/>
</dbReference>
<protein>
    <recommendedName>
        <fullName evidence="3">Ketoreductase domain-containing protein</fullName>
    </recommendedName>
</protein>
<evidence type="ECO:0000313" key="6">
    <source>
        <dbReference type="Proteomes" id="UP000008810"/>
    </source>
</evidence>
<evidence type="ECO:0000313" key="4">
    <source>
        <dbReference type="EMBL" id="KQJ87473.1"/>
    </source>
</evidence>
<dbReference type="EnsemblPlants" id="KQJ87473">
    <property type="protein sequence ID" value="KQJ87473"/>
    <property type="gene ID" value="BRADI_4g11380v3"/>
</dbReference>
<dbReference type="InterPro" id="IPR057326">
    <property type="entry name" value="KR_dom"/>
</dbReference>
<dbReference type="GO" id="GO:0016491">
    <property type="term" value="F:oxidoreductase activity"/>
    <property type="evidence" value="ECO:0007669"/>
    <property type="project" value="UniProtKB-KW"/>
</dbReference>
<dbReference type="eggNOG" id="KOG0725">
    <property type="taxonomic scope" value="Eukaryota"/>
</dbReference>
<name>I1IJR1_BRADI</name>
<dbReference type="GeneID" id="100823396"/>
<dbReference type="Pfam" id="PF13561">
    <property type="entry name" value="adh_short_C2"/>
    <property type="match status" value="1"/>
</dbReference>
<evidence type="ECO:0000313" key="5">
    <source>
        <dbReference type="EnsemblPlants" id="KQJ87473"/>
    </source>
</evidence>
<evidence type="ECO:0000259" key="3">
    <source>
        <dbReference type="SMART" id="SM00822"/>
    </source>
</evidence>
<dbReference type="HOGENOM" id="CLU_010194_1_1_1"/>
<accession>I1IJR1</accession>
<dbReference type="SUPFAM" id="SSF51735">
    <property type="entry name" value="NAD(P)-binding Rossmann-fold domains"/>
    <property type="match status" value="1"/>
</dbReference>
<dbReference type="Proteomes" id="UP000008810">
    <property type="component" value="Chromosome 4"/>
</dbReference>
<dbReference type="Gramene" id="KQJ87473">
    <property type="protein sequence ID" value="KQJ87473"/>
    <property type="gene ID" value="BRADI_4g11380v3"/>
</dbReference>
<organism evidence="5">
    <name type="scientific">Brachypodium distachyon</name>
    <name type="common">Purple false brome</name>
    <name type="synonym">Trachynia distachya</name>
    <dbReference type="NCBI Taxonomy" id="15368"/>
    <lineage>
        <taxon>Eukaryota</taxon>
        <taxon>Viridiplantae</taxon>
        <taxon>Streptophyta</taxon>
        <taxon>Embryophyta</taxon>
        <taxon>Tracheophyta</taxon>
        <taxon>Spermatophyta</taxon>
        <taxon>Magnoliopsida</taxon>
        <taxon>Liliopsida</taxon>
        <taxon>Poales</taxon>
        <taxon>Poaceae</taxon>
        <taxon>BOP clade</taxon>
        <taxon>Pooideae</taxon>
        <taxon>Stipodae</taxon>
        <taxon>Brachypodieae</taxon>
        <taxon>Brachypodium</taxon>
    </lineage>
</organism>
<dbReference type="FunFam" id="3.40.50.720:FF:000084">
    <property type="entry name" value="Short-chain dehydrogenase reductase"/>
    <property type="match status" value="1"/>
</dbReference>
<dbReference type="PANTHER" id="PTHR42898:SF102">
    <property type="entry name" value="TROPINONE REDUCTASE"/>
    <property type="match status" value="1"/>
</dbReference>
<dbReference type="OMA" id="GPCFLAK"/>
<dbReference type="InterPro" id="IPR002347">
    <property type="entry name" value="SDR_fam"/>
</dbReference>
<reference evidence="5" key="3">
    <citation type="submission" date="2018-08" db="UniProtKB">
        <authorList>
            <consortium name="EnsemblPlants"/>
        </authorList>
    </citation>
    <scope>IDENTIFICATION</scope>
    <source>
        <strain evidence="5">cv. Bd21</strain>
    </source>
</reference>
<dbReference type="STRING" id="15368.I1IJR1"/>